<evidence type="ECO:0000313" key="3">
    <source>
        <dbReference type="EMBL" id="CAF4363705.1"/>
    </source>
</evidence>
<dbReference type="InterPro" id="IPR056770">
    <property type="entry name" value="Piezo_THU9_anchor"/>
</dbReference>
<dbReference type="GO" id="GO:0016020">
    <property type="term" value="C:membrane"/>
    <property type="evidence" value="ECO:0007669"/>
    <property type="project" value="InterPro"/>
</dbReference>
<evidence type="ECO:0000259" key="2">
    <source>
        <dbReference type="Pfam" id="PF24874"/>
    </source>
</evidence>
<reference evidence="3" key="1">
    <citation type="submission" date="2021-02" db="EMBL/GenBank/DDBJ databases">
        <authorList>
            <person name="Nowell W R."/>
        </authorList>
    </citation>
    <scope>NUCLEOTIDE SEQUENCE</scope>
</reference>
<dbReference type="GO" id="GO:0008381">
    <property type="term" value="F:mechanosensitive monoatomic ion channel activity"/>
    <property type="evidence" value="ECO:0007669"/>
    <property type="project" value="InterPro"/>
</dbReference>
<feature type="transmembrane region" description="Helical" evidence="1">
    <location>
        <begin position="53"/>
        <end position="75"/>
    </location>
</feature>
<feature type="transmembrane region" description="Helical" evidence="1">
    <location>
        <begin position="84"/>
        <end position="105"/>
    </location>
</feature>
<dbReference type="PANTHER" id="PTHR47049">
    <property type="entry name" value="PIEZO-TYPE MECHANOSENSITIVE ION CHANNEL HOMOLOG"/>
    <property type="match status" value="1"/>
</dbReference>
<dbReference type="PANTHER" id="PTHR47049:SF2">
    <property type="entry name" value="PIEZO-TYPE MECHANOSENSITIVE ION CHANNEL HOMOLOG"/>
    <property type="match status" value="1"/>
</dbReference>
<keyword evidence="1" id="KW-1133">Transmembrane helix</keyword>
<name>A0A820LWR5_9BILA</name>
<evidence type="ECO:0000313" key="4">
    <source>
        <dbReference type="Proteomes" id="UP000663868"/>
    </source>
</evidence>
<dbReference type="EMBL" id="CAJOBB010019988">
    <property type="protein sequence ID" value="CAF4363705.1"/>
    <property type="molecule type" value="Genomic_DNA"/>
</dbReference>
<dbReference type="Proteomes" id="UP000663868">
    <property type="component" value="Unassembled WGS sequence"/>
</dbReference>
<evidence type="ECO:0000256" key="1">
    <source>
        <dbReference type="SAM" id="Phobius"/>
    </source>
</evidence>
<dbReference type="Pfam" id="PF24874">
    <property type="entry name" value="Piezo_THU9_anchor"/>
    <property type="match status" value="1"/>
</dbReference>
<sequence length="118" mass="13856">FYLQLKQALFVRDVYAPMFFCDFINMVIVIGFYSQFGERAGGNVVQTIKENKVPVAFLVILLVQFILIIIDRALYLRRNVRGKLFFQLFQVIVVHIWLFFVLPGITRTKFRDNVAAQF</sequence>
<dbReference type="AlphaFoldDB" id="A0A820LWR5"/>
<protein>
    <recommendedName>
        <fullName evidence="2">Piezo THU9 and anchor domain-containing protein</fullName>
    </recommendedName>
</protein>
<feature type="domain" description="Piezo THU9 and anchor" evidence="2">
    <location>
        <begin position="12"/>
        <end position="118"/>
    </location>
</feature>
<feature type="transmembrane region" description="Helical" evidence="1">
    <location>
        <begin position="14"/>
        <end position="33"/>
    </location>
</feature>
<accession>A0A820LWR5</accession>
<comment type="caution">
    <text evidence="3">The sequence shown here is derived from an EMBL/GenBank/DDBJ whole genome shotgun (WGS) entry which is preliminary data.</text>
</comment>
<keyword evidence="1" id="KW-0812">Transmembrane</keyword>
<feature type="non-terminal residue" evidence="3">
    <location>
        <position position="118"/>
    </location>
</feature>
<feature type="non-terminal residue" evidence="3">
    <location>
        <position position="1"/>
    </location>
</feature>
<organism evidence="3 4">
    <name type="scientific">Adineta steineri</name>
    <dbReference type="NCBI Taxonomy" id="433720"/>
    <lineage>
        <taxon>Eukaryota</taxon>
        <taxon>Metazoa</taxon>
        <taxon>Spiralia</taxon>
        <taxon>Gnathifera</taxon>
        <taxon>Rotifera</taxon>
        <taxon>Eurotatoria</taxon>
        <taxon>Bdelloidea</taxon>
        <taxon>Adinetida</taxon>
        <taxon>Adinetidae</taxon>
        <taxon>Adineta</taxon>
    </lineage>
</organism>
<dbReference type="InterPro" id="IPR027272">
    <property type="entry name" value="Piezo"/>
</dbReference>
<keyword evidence="1" id="KW-0472">Membrane</keyword>
<proteinExistence type="predicted"/>
<gene>
    <name evidence="3" type="ORF">KXQ929_LOCUS48961</name>
</gene>